<gene>
    <name evidence="2" type="ORF">D8M04_12045</name>
</gene>
<name>A0A498DKZ0_9BACI</name>
<evidence type="ECO:0000256" key="1">
    <source>
        <dbReference type="SAM" id="MobiDB-lite"/>
    </source>
</evidence>
<comment type="caution">
    <text evidence="2">The sequence shown here is derived from an EMBL/GenBank/DDBJ whole genome shotgun (WGS) entry which is preliminary data.</text>
</comment>
<protein>
    <submittedName>
        <fullName evidence="2">Uncharacterized protein</fullName>
    </submittedName>
</protein>
<feature type="region of interest" description="Disordered" evidence="1">
    <location>
        <begin position="1"/>
        <end position="20"/>
    </location>
</feature>
<evidence type="ECO:0000313" key="2">
    <source>
        <dbReference type="EMBL" id="RLL43649.1"/>
    </source>
</evidence>
<dbReference type="EMBL" id="RCHR01000004">
    <property type="protein sequence ID" value="RLL43649.1"/>
    <property type="molecule type" value="Genomic_DNA"/>
</dbReference>
<reference evidence="2 3" key="1">
    <citation type="submission" date="2018-10" db="EMBL/GenBank/DDBJ databases">
        <title>Oceanobacillus sp. YLB-02 draft genome.</title>
        <authorList>
            <person name="Yu L."/>
        </authorList>
    </citation>
    <scope>NUCLEOTIDE SEQUENCE [LARGE SCALE GENOMIC DNA]</scope>
    <source>
        <strain evidence="2 3">YLB-02</strain>
    </source>
</reference>
<dbReference type="AlphaFoldDB" id="A0A498DKZ0"/>
<evidence type="ECO:0000313" key="3">
    <source>
        <dbReference type="Proteomes" id="UP000270219"/>
    </source>
</evidence>
<feature type="compositionally biased region" description="Polar residues" evidence="1">
    <location>
        <begin position="45"/>
        <end position="61"/>
    </location>
</feature>
<proteinExistence type="predicted"/>
<sequence>MGKDIKMRNAITHPSNKRPDVFDTEFSEEIIDAYERELVERSRNANHSLNSINSNPTFRNG</sequence>
<accession>A0A498DKZ0</accession>
<dbReference type="Proteomes" id="UP000270219">
    <property type="component" value="Unassembled WGS sequence"/>
</dbReference>
<keyword evidence="3" id="KW-1185">Reference proteome</keyword>
<organism evidence="2 3">
    <name type="scientific">Oceanobacillus piezotolerans</name>
    <dbReference type="NCBI Taxonomy" id="2448030"/>
    <lineage>
        <taxon>Bacteria</taxon>
        <taxon>Bacillati</taxon>
        <taxon>Bacillota</taxon>
        <taxon>Bacilli</taxon>
        <taxon>Bacillales</taxon>
        <taxon>Bacillaceae</taxon>
        <taxon>Oceanobacillus</taxon>
    </lineage>
</organism>
<feature type="region of interest" description="Disordered" evidence="1">
    <location>
        <begin position="41"/>
        <end position="61"/>
    </location>
</feature>